<evidence type="ECO:0000313" key="2">
    <source>
        <dbReference type="Proteomes" id="UP000551758"/>
    </source>
</evidence>
<dbReference type="AlphaFoldDB" id="A0A7J7ENH3"/>
<dbReference type="EMBL" id="JACDTQ010002593">
    <property type="protein sequence ID" value="KAF5917342.1"/>
    <property type="molecule type" value="Genomic_DNA"/>
</dbReference>
<gene>
    <name evidence="1" type="ORF">HPG69_008414</name>
</gene>
<accession>A0A7J7ENH3</accession>
<comment type="caution">
    <text evidence="1">The sequence shown here is derived from an EMBL/GenBank/DDBJ whole genome shotgun (WGS) entry which is preliminary data.</text>
</comment>
<protein>
    <submittedName>
        <fullName evidence="1">Uncharacterized protein</fullName>
    </submittedName>
</protein>
<reference evidence="1 2" key="1">
    <citation type="journal article" date="2020" name="Mol. Biol. Evol.">
        <title>Interspecific Gene Flow and the Evolution of Specialization in Black and White Rhinoceros.</title>
        <authorList>
            <person name="Moodley Y."/>
            <person name="Westbury M.V."/>
            <person name="Russo I.M."/>
            <person name="Gopalakrishnan S."/>
            <person name="Rakotoarivelo A."/>
            <person name="Olsen R.A."/>
            <person name="Prost S."/>
            <person name="Tunstall T."/>
            <person name="Ryder O.A."/>
            <person name="Dalen L."/>
            <person name="Bruford M.W."/>
        </authorList>
    </citation>
    <scope>NUCLEOTIDE SEQUENCE [LARGE SCALE GENOMIC DNA]</scope>
    <source>
        <strain evidence="1">SBR-YM</strain>
        <tissue evidence="1">Skin</tissue>
    </source>
</reference>
<keyword evidence="2" id="KW-1185">Reference proteome</keyword>
<proteinExistence type="predicted"/>
<dbReference type="Proteomes" id="UP000551758">
    <property type="component" value="Unassembled WGS sequence"/>
</dbReference>
<evidence type="ECO:0000313" key="1">
    <source>
        <dbReference type="EMBL" id="KAF5917342.1"/>
    </source>
</evidence>
<organism evidence="1 2">
    <name type="scientific">Diceros bicornis minor</name>
    <name type="common">South-central black rhinoceros</name>
    <dbReference type="NCBI Taxonomy" id="77932"/>
    <lineage>
        <taxon>Eukaryota</taxon>
        <taxon>Metazoa</taxon>
        <taxon>Chordata</taxon>
        <taxon>Craniata</taxon>
        <taxon>Vertebrata</taxon>
        <taxon>Euteleostomi</taxon>
        <taxon>Mammalia</taxon>
        <taxon>Eutheria</taxon>
        <taxon>Laurasiatheria</taxon>
        <taxon>Perissodactyla</taxon>
        <taxon>Rhinocerotidae</taxon>
        <taxon>Diceros</taxon>
    </lineage>
</organism>
<name>A0A7J7ENH3_DICBM</name>
<sequence length="171" mass="19497">MSTSLTGKKHKTEESMESSFPLNDIDPCICKHQWLCNKGTLTVASREQVQSVVSKCRDTPRAKFAAKFLHWSCLKTFIAPFVIEIYEGNREEQSAFPENLHLISAKPLISTKIVKTKVIFLAFHVGEKKKEEEEEEREKSGEGSSNIKINLFHCSARKSENRTWTCCLFAL</sequence>